<dbReference type="GeneID" id="103049540"/>
<dbReference type="SUPFAM" id="SSF101908">
    <property type="entry name" value="Putative isomerase YbhE"/>
    <property type="match status" value="1"/>
</dbReference>
<keyword evidence="3" id="KW-0677">Repeat</keyword>
<feature type="compositionally biased region" description="Polar residues" evidence="5">
    <location>
        <begin position="289"/>
        <end position="302"/>
    </location>
</feature>
<feature type="region of interest" description="Disordered" evidence="5">
    <location>
        <begin position="266"/>
        <end position="308"/>
    </location>
</feature>
<dbReference type="KEGG" id="pbi:103049540"/>
<dbReference type="CTD" id="80304"/>
<accession>A0A9F2RER6</accession>
<name>A0A9F2RER6_PYTBI</name>
<evidence type="ECO:0000256" key="2">
    <source>
        <dbReference type="ARBA" id="ARBA00022574"/>
    </source>
</evidence>
<dbReference type="OMA" id="DISEPYP"/>
<protein>
    <recommendedName>
        <fullName evidence="1">WD repeat and coiled-coil-containing protein</fullName>
    </recommendedName>
</protein>
<dbReference type="RefSeq" id="XP_007444132.1">
    <property type="nucleotide sequence ID" value="XM_007444070.3"/>
</dbReference>
<evidence type="ECO:0000313" key="7">
    <source>
        <dbReference type="RefSeq" id="XP_007444132.1"/>
    </source>
</evidence>
<dbReference type="GO" id="GO:0019900">
    <property type="term" value="F:kinase binding"/>
    <property type="evidence" value="ECO:0007669"/>
    <property type="project" value="TreeGrafter"/>
</dbReference>
<evidence type="ECO:0000256" key="3">
    <source>
        <dbReference type="ARBA" id="ARBA00022737"/>
    </source>
</evidence>
<dbReference type="OrthoDB" id="6409262at2759"/>
<gene>
    <name evidence="7" type="primary">WDCP</name>
</gene>
<evidence type="ECO:0000256" key="5">
    <source>
        <dbReference type="SAM" id="MobiDB-lite"/>
    </source>
</evidence>
<keyword evidence="2" id="KW-0853">WD repeat</keyword>
<feature type="compositionally biased region" description="Polar residues" evidence="5">
    <location>
        <begin position="545"/>
        <end position="557"/>
    </location>
</feature>
<dbReference type="PANTHER" id="PTHR14897">
    <property type="entry name" value="WD REPEAT AND COILED-COIL-CONTAINING PROTEIN"/>
    <property type="match status" value="1"/>
</dbReference>
<evidence type="ECO:0000313" key="6">
    <source>
        <dbReference type="Proteomes" id="UP000695026"/>
    </source>
</evidence>
<dbReference type="AlphaFoldDB" id="A0A9F2RER6"/>
<dbReference type="Pfam" id="PF15390">
    <property type="entry name" value="WDCP"/>
    <property type="match status" value="1"/>
</dbReference>
<keyword evidence="4" id="KW-0175">Coiled coil</keyword>
<evidence type="ECO:0000256" key="4">
    <source>
        <dbReference type="ARBA" id="ARBA00023054"/>
    </source>
</evidence>
<evidence type="ECO:0000256" key="1">
    <source>
        <dbReference type="ARBA" id="ARBA00015683"/>
    </source>
</evidence>
<dbReference type="Proteomes" id="UP000695026">
    <property type="component" value="Unplaced"/>
</dbReference>
<keyword evidence="6" id="KW-1185">Reference proteome</keyword>
<proteinExistence type="predicted"/>
<dbReference type="InterPro" id="IPR028041">
    <property type="entry name" value="WDCP"/>
</dbReference>
<reference evidence="7" key="1">
    <citation type="submission" date="2025-08" db="UniProtKB">
        <authorList>
            <consortium name="RefSeq"/>
        </authorList>
    </citation>
    <scope>IDENTIFICATION</scope>
    <source>
        <tissue evidence="7">Liver</tissue>
    </source>
</reference>
<organism evidence="6 7">
    <name type="scientific">Python bivittatus</name>
    <name type="common">Burmese python</name>
    <name type="synonym">Python molurus bivittatus</name>
    <dbReference type="NCBI Taxonomy" id="176946"/>
    <lineage>
        <taxon>Eukaryota</taxon>
        <taxon>Metazoa</taxon>
        <taxon>Chordata</taxon>
        <taxon>Craniata</taxon>
        <taxon>Vertebrata</taxon>
        <taxon>Euteleostomi</taxon>
        <taxon>Lepidosauria</taxon>
        <taxon>Squamata</taxon>
        <taxon>Bifurcata</taxon>
        <taxon>Unidentata</taxon>
        <taxon>Episquamata</taxon>
        <taxon>Toxicofera</taxon>
        <taxon>Serpentes</taxon>
        <taxon>Henophidia</taxon>
        <taxon>Pythonidae</taxon>
        <taxon>Python</taxon>
    </lineage>
</organism>
<sequence length="772" mass="84306">MELGKGKLLRTGLNALYQAIHPVHGIAWTDGKQVILTSLYQHNGEPNFGNSNVVGQFEHVHGLYWGPFCAPDAPALLAIQHKRHITMWQLCYSVSEQNKLMVYQISEISELFPILPQGCVWHPQKEILAVLTTRETSVLHSVRLNNSRIKADIKGTGIIHCACWTEEGSRLVIGIGSALHSYMWDDDQKTLNACSFCPIFDVGGYVCAMEPTVSAQVAVATELPLDKICSLNAGISFELPTELIGNSIPSQSSPLGYDSDLSVDGGKKLTDQDKSTGTFASSPVDLTHLPSSKQQSENSPLTNLRPKDYLTGSGQDASHLILVTFERKVTTSKKVSIPGILVPDIMAFDSKTQTVAVASNTCNIILIYSLISSHLPNIQQIQLEKSERPKGLCFLTEKLLLILVGKQKLTDPAFLPSSRSDKYILRLTVKKIACREGPSALSGPTQVCFRNIPVKRESIESHSSDTHSLSEGLLLPGCTIMPSPGKKKLIEEIKNTANEQCLSTSIVESAEKKMSKDFPQALKTLDVEPTAHSFALRGLENASGLLNTPISPNTPGDSSHETSKLCSKQMQSSHEIKRYLLQSEKETNSISKNLEKLCHSFAELQHQLFEITELLRSGKKIVPQYPPSCEPSFVNVICQKESSGSVTSEKRAVILCDGKLRLSIIQQIFDVCVVEMQHNLSWIVLTADSDGFIPVTFESQQEIIIRDANARSSDSSGASSKGLGAVSSTVGYRKLSSQSLDFTASSMEVLREQSSQCLVQSSLSSGQTSSSS</sequence>
<dbReference type="PANTHER" id="PTHR14897:SF10">
    <property type="entry name" value="WD REPEAT AND COILED-COIL-CONTAINING PROTEIN"/>
    <property type="match status" value="1"/>
</dbReference>
<feature type="region of interest" description="Disordered" evidence="5">
    <location>
        <begin position="545"/>
        <end position="566"/>
    </location>
</feature>